<dbReference type="SUPFAM" id="SSF47113">
    <property type="entry name" value="Histone-fold"/>
    <property type="match status" value="1"/>
</dbReference>
<comment type="subcellular location">
    <subcellularLocation>
        <location evidence="1">Nucleus</location>
    </subcellularLocation>
</comment>
<dbReference type="PANTHER" id="PTHR13218">
    <property type="entry name" value="TRANSCRIPTION INITIATION FACTOR TFIID SUBUNIT 11-RELATED"/>
    <property type="match status" value="1"/>
</dbReference>
<evidence type="ECO:0000256" key="4">
    <source>
        <dbReference type="ARBA" id="ARBA00023163"/>
    </source>
</evidence>
<keyword evidence="3" id="KW-0805">Transcription regulation</keyword>
<accession>A0AAN4PN17</accession>
<keyword evidence="5" id="KW-0539">Nucleus</keyword>
<evidence type="ECO:0000256" key="6">
    <source>
        <dbReference type="SAM" id="MobiDB-lite"/>
    </source>
</evidence>
<feature type="compositionally biased region" description="Acidic residues" evidence="6">
    <location>
        <begin position="506"/>
        <end position="520"/>
    </location>
</feature>
<protein>
    <recommendedName>
        <fullName evidence="7">TAFII28-like protein domain-containing protein</fullName>
    </recommendedName>
</protein>
<comment type="caution">
    <text evidence="8">The sequence shown here is derived from an EMBL/GenBank/DDBJ whole genome shotgun (WGS) entry which is preliminary data.</text>
</comment>
<feature type="compositionally biased region" description="Acidic residues" evidence="6">
    <location>
        <begin position="138"/>
        <end position="150"/>
    </location>
</feature>
<dbReference type="InterPro" id="IPR009072">
    <property type="entry name" value="Histone-fold"/>
</dbReference>
<dbReference type="AlphaFoldDB" id="A0AAN4PN17"/>
<feature type="region of interest" description="Disordered" evidence="6">
    <location>
        <begin position="263"/>
        <end position="359"/>
    </location>
</feature>
<evidence type="ECO:0000256" key="3">
    <source>
        <dbReference type="ARBA" id="ARBA00023015"/>
    </source>
</evidence>
<feature type="region of interest" description="Disordered" evidence="6">
    <location>
        <begin position="1"/>
        <end position="150"/>
    </location>
</feature>
<dbReference type="EMBL" id="BCLY01000012">
    <property type="protein sequence ID" value="GAQ08954.1"/>
    <property type="molecule type" value="Genomic_DNA"/>
</dbReference>
<organism evidence="8 9">
    <name type="scientific">Aspergillus lentulus</name>
    <dbReference type="NCBI Taxonomy" id="293939"/>
    <lineage>
        <taxon>Eukaryota</taxon>
        <taxon>Fungi</taxon>
        <taxon>Dikarya</taxon>
        <taxon>Ascomycota</taxon>
        <taxon>Pezizomycotina</taxon>
        <taxon>Eurotiomycetes</taxon>
        <taxon>Eurotiomycetidae</taxon>
        <taxon>Eurotiales</taxon>
        <taxon>Aspergillaceae</taxon>
        <taxon>Aspergillus</taxon>
        <taxon>Aspergillus subgen. Fumigati</taxon>
    </lineage>
</organism>
<dbReference type="GO" id="GO:0016251">
    <property type="term" value="F:RNA polymerase II general transcription initiation factor activity"/>
    <property type="evidence" value="ECO:0007669"/>
    <property type="project" value="TreeGrafter"/>
</dbReference>
<feature type="compositionally biased region" description="Pro residues" evidence="6">
    <location>
        <begin position="1"/>
        <end position="11"/>
    </location>
</feature>
<feature type="domain" description="TAFII28-like protein" evidence="7">
    <location>
        <begin position="173"/>
        <end position="242"/>
    </location>
</feature>
<evidence type="ECO:0000256" key="2">
    <source>
        <dbReference type="ARBA" id="ARBA00009788"/>
    </source>
</evidence>
<feature type="compositionally biased region" description="Polar residues" evidence="6">
    <location>
        <begin position="414"/>
        <end position="436"/>
    </location>
</feature>
<feature type="compositionally biased region" description="Polar residues" evidence="6">
    <location>
        <begin position="18"/>
        <end position="28"/>
    </location>
</feature>
<evidence type="ECO:0000256" key="5">
    <source>
        <dbReference type="ARBA" id="ARBA00023242"/>
    </source>
</evidence>
<dbReference type="InterPro" id="IPR045127">
    <property type="entry name" value="TAF11-like"/>
</dbReference>
<dbReference type="Gene3D" id="1.10.20.10">
    <property type="entry name" value="Histone, subunit A"/>
    <property type="match status" value="1"/>
</dbReference>
<feature type="compositionally biased region" description="Low complexity" evidence="6">
    <location>
        <begin position="309"/>
        <end position="338"/>
    </location>
</feature>
<evidence type="ECO:0000259" key="7">
    <source>
        <dbReference type="Pfam" id="PF04719"/>
    </source>
</evidence>
<dbReference type="Proteomes" id="UP000051487">
    <property type="component" value="Unassembled WGS sequence"/>
</dbReference>
<comment type="similarity">
    <text evidence="2">Belongs to the TAF11 family.</text>
</comment>
<feature type="region of interest" description="Disordered" evidence="6">
    <location>
        <begin position="504"/>
        <end position="532"/>
    </location>
</feature>
<dbReference type="CDD" id="cd08048">
    <property type="entry name" value="HFD_TAF11"/>
    <property type="match status" value="1"/>
</dbReference>
<dbReference type="GO" id="GO:0046982">
    <property type="term" value="F:protein heterodimerization activity"/>
    <property type="evidence" value="ECO:0007669"/>
    <property type="project" value="InterPro"/>
</dbReference>
<evidence type="ECO:0000313" key="9">
    <source>
        <dbReference type="Proteomes" id="UP000051487"/>
    </source>
</evidence>
<evidence type="ECO:0000313" key="8">
    <source>
        <dbReference type="EMBL" id="GAQ08954.1"/>
    </source>
</evidence>
<dbReference type="GO" id="GO:0005669">
    <property type="term" value="C:transcription factor TFIID complex"/>
    <property type="evidence" value="ECO:0007669"/>
    <property type="project" value="InterPro"/>
</dbReference>
<proteinExistence type="inferred from homology"/>
<keyword evidence="4" id="KW-0804">Transcription</keyword>
<dbReference type="Pfam" id="PF04719">
    <property type="entry name" value="TAFII28"/>
    <property type="match status" value="1"/>
</dbReference>
<gene>
    <name evidence="8" type="ORF">ALT_6275</name>
</gene>
<sequence length="532" mass="57012">MSSPPPHPTPTNPLKRPSISSSASQPLGSNPKRPRMHPLRQTSFPASIDNDQRTFSATSDAGSVTGSFTGSLGGTSADGVFLGAAKKGKRGRKSKAEKEREREQREDAASLRGEARLGSVDADGMSVRAGGPARGDAAGDDGDEDEDFDDEGELLRGEEGVTDTEAEKKNLALLVDAFNPIQSERYDLFKRAKLRKETLRRIVNHALSQSVPASVVTTINGFTKVFAGEIIEKARTVQAEWAIAHDQAARAAFDAEEAEAEARAAEAAAKAAASATPATGGQGQSPPQPSVKREHSDSNRSTPIPPSSSSPMPQQQASQPSTPSLSGLPQQQQEQQHPPARPKREFKPPPNPHRGQLLPSHLREALRRYKRDGEGGGVGFSGLTTLSSKLPKRLIPICTCNISLHHETILPERPQSSSVSRSTYPQHNQLKASSTQDIVDLPSTTQRATASPDLERKSKNIIVEAATATDKTNSLRAVDLVVLASVLIEVDLHLTDEHSEYIHDSEENDDLGGCVEEEDQAGVFGHGGFESD</sequence>
<feature type="region of interest" description="Disordered" evidence="6">
    <location>
        <begin position="412"/>
        <end position="436"/>
    </location>
</feature>
<dbReference type="PANTHER" id="PTHR13218:SF8">
    <property type="entry name" value="TRANSCRIPTION INITIATION FACTOR TFIID SUBUNIT 11"/>
    <property type="match status" value="1"/>
</dbReference>
<name>A0AAN4PN17_ASPLE</name>
<dbReference type="InterPro" id="IPR006809">
    <property type="entry name" value="TAFII28_dom"/>
</dbReference>
<reference evidence="8 9" key="1">
    <citation type="submission" date="2015-11" db="EMBL/GenBank/DDBJ databases">
        <title>Aspergillus lentulus strain IFM 54703T.</title>
        <authorList>
            <person name="Kusuya Y."/>
            <person name="Sakai K."/>
            <person name="Kamei K."/>
            <person name="Takahashi H."/>
            <person name="Yaguchi T."/>
        </authorList>
    </citation>
    <scope>NUCLEOTIDE SEQUENCE [LARGE SCALE GENOMIC DNA]</scope>
    <source>
        <strain evidence="8 9">IFM 54703</strain>
    </source>
</reference>
<feature type="compositionally biased region" description="Low complexity" evidence="6">
    <location>
        <begin position="265"/>
        <end position="278"/>
    </location>
</feature>
<evidence type="ECO:0000256" key="1">
    <source>
        <dbReference type="ARBA" id="ARBA00004123"/>
    </source>
</evidence>
<feature type="compositionally biased region" description="Basic and acidic residues" evidence="6">
    <location>
        <begin position="94"/>
        <end position="115"/>
    </location>
</feature>
<dbReference type="GO" id="GO:0051123">
    <property type="term" value="P:RNA polymerase II preinitiation complex assembly"/>
    <property type="evidence" value="ECO:0007669"/>
    <property type="project" value="InterPro"/>
</dbReference>